<proteinExistence type="predicted"/>
<sequence>MGFMPAVELSYIKPKNQRLIAVSIDGEQASPSLAQAKRLRELDKEGKLNGDVIDGILSEQKKEDRGVIISTAELEKYFGKEVTPAKMKEQIMSLLDDWKEKQPPELAKAPKKQELDK</sequence>
<dbReference type="AlphaFoldDB" id="K1TUK8"/>
<reference evidence="1" key="1">
    <citation type="journal article" date="2013" name="Environ. Microbiol.">
        <title>Microbiota from the distal guts of lean and obese adolescents exhibit partial functional redundancy besides clear differences in community structure.</title>
        <authorList>
            <person name="Ferrer M."/>
            <person name="Ruiz A."/>
            <person name="Lanza F."/>
            <person name="Haange S.B."/>
            <person name="Oberbach A."/>
            <person name="Till H."/>
            <person name="Bargiela R."/>
            <person name="Campoy C."/>
            <person name="Segura M.T."/>
            <person name="Richter M."/>
            <person name="von Bergen M."/>
            <person name="Seifert J."/>
            <person name="Suarez A."/>
        </authorList>
    </citation>
    <scope>NUCLEOTIDE SEQUENCE</scope>
</reference>
<evidence type="ECO:0000313" key="1">
    <source>
        <dbReference type="EMBL" id="EKC76667.1"/>
    </source>
</evidence>
<comment type="caution">
    <text evidence="1">The sequence shown here is derived from an EMBL/GenBank/DDBJ whole genome shotgun (WGS) entry which is preliminary data.</text>
</comment>
<evidence type="ECO:0008006" key="2">
    <source>
        <dbReference type="Google" id="ProtNLM"/>
    </source>
</evidence>
<protein>
    <recommendedName>
        <fullName evidence="2">ParB-like partition protein</fullName>
    </recommendedName>
</protein>
<name>K1TUK8_9ZZZZ</name>
<accession>K1TUK8</accession>
<gene>
    <name evidence="1" type="ORF">LEA_04584</name>
</gene>
<dbReference type="EMBL" id="AJWY01003008">
    <property type="protein sequence ID" value="EKC76667.1"/>
    <property type="molecule type" value="Genomic_DNA"/>
</dbReference>
<organism evidence="1">
    <name type="scientific">human gut metagenome</name>
    <dbReference type="NCBI Taxonomy" id="408170"/>
    <lineage>
        <taxon>unclassified sequences</taxon>
        <taxon>metagenomes</taxon>
        <taxon>organismal metagenomes</taxon>
    </lineage>
</organism>